<dbReference type="AlphaFoldDB" id="A0A9K3JBN9"/>
<evidence type="ECO:0000313" key="1">
    <source>
        <dbReference type="EMBL" id="KAF5811966.1"/>
    </source>
</evidence>
<reference evidence="1" key="1">
    <citation type="journal article" date="2017" name="Nature">
        <title>The sunflower genome provides insights into oil metabolism, flowering and Asterid evolution.</title>
        <authorList>
            <person name="Badouin H."/>
            <person name="Gouzy J."/>
            <person name="Grassa C.J."/>
            <person name="Murat F."/>
            <person name="Staton S.E."/>
            <person name="Cottret L."/>
            <person name="Lelandais-Briere C."/>
            <person name="Owens G.L."/>
            <person name="Carrere S."/>
            <person name="Mayjonade B."/>
            <person name="Legrand L."/>
            <person name="Gill N."/>
            <person name="Kane N.C."/>
            <person name="Bowers J.E."/>
            <person name="Hubner S."/>
            <person name="Bellec A."/>
            <person name="Berard A."/>
            <person name="Berges H."/>
            <person name="Blanchet N."/>
            <person name="Boniface M.C."/>
            <person name="Brunel D."/>
            <person name="Catrice O."/>
            <person name="Chaidir N."/>
            <person name="Claudel C."/>
            <person name="Donnadieu C."/>
            <person name="Faraut T."/>
            <person name="Fievet G."/>
            <person name="Helmstetter N."/>
            <person name="King M."/>
            <person name="Knapp S.J."/>
            <person name="Lai Z."/>
            <person name="Le Paslier M.C."/>
            <person name="Lippi Y."/>
            <person name="Lorenzon L."/>
            <person name="Mandel J.R."/>
            <person name="Marage G."/>
            <person name="Marchand G."/>
            <person name="Marquand E."/>
            <person name="Bret-Mestries E."/>
            <person name="Morien E."/>
            <person name="Nambeesan S."/>
            <person name="Nguyen T."/>
            <person name="Pegot-Espagnet P."/>
            <person name="Pouilly N."/>
            <person name="Raftis F."/>
            <person name="Sallet E."/>
            <person name="Schiex T."/>
            <person name="Thomas J."/>
            <person name="Vandecasteele C."/>
            <person name="Vares D."/>
            <person name="Vear F."/>
            <person name="Vautrin S."/>
            <person name="Crespi M."/>
            <person name="Mangin B."/>
            <person name="Burke J.M."/>
            <person name="Salse J."/>
            <person name="Munos S."/>
            <person name="Vincourt P."/>
            <person name="Rieseberg L.H."/>
            <person name="Langlade N.B."/>
        </authorList>
    </citation>
    <scope>NUCLEOTIDE SEQUENCE</scope>
    <source>
        <tissue evidence="1">Leaves</tissue>
    </source>
</reference>
<dbReference type="EMBL" id="MNCJ02000319">
    <property type="protein sequence ID" value="KAF5811966.1"/>
    <property type="molecule type" value="Genomic_DNA"/>
</dbReference>
<accession>A0A9K3JBN9</accession>
<organism evidence="1 2">
    <name type="scientific">Helianthus annuus</name>
    <name type="common">Common sunflower</name>
    <dbReference type="NCBI Taxonomy" id="4232"/>
    <lineage>
        <taxon>Eukaryota</taxon>
        <taxon>Viridiplantae</taxon>
        <taxon>Streptophyta</taxon>
        <taxon>Embryophyta</taxon>
        <taxon>Tracheophyta</taxon>
        <taxon>Spermatophyta</taxon>
        <taxon>Magnoliopsida</taxon>
        <taxon>eudicotyledons</taxon>
        <taxon>Gunneridae</taxon>
        <taxon>Pentapetalae</taxon>
        <taxon>asterids</taxon>
        <taxon>campanulids</taxon>
        <taxon>Asterales</taxon>
        <taxon>Asteraceae</taxon>
        <taxon>Asteroideae</taxon>
        <taxon>Heliantheae alliance</taxon>
        <taxon>Heliantheae</taxon>
        <taxon>Helianthus</taxon>
    </lineage>
</organism>
<proteinExistence type="predicted"/>
<keyword evidence="2" id="KW-1185">Reference proteome</keyword>
<gene>
    <name evidence="1" type="ORF">HanXRQr2_Chr04g0187421</name>
</gene>
<dbReference type="Gramene" id="mRNA:HanXRQr2_Chr04g0187421">
    <property type="protein sequence ID" value="mRNA:HanXRQr2_Chr04g0187421"/>
    <property type="gene ID" value="HanXRQr2_Chr04g0187421"/>
</dbReference>
<evidence type="ECO:0000313" key="2">
    <source>
        <dbReference type="Proteomes" id="UP000215914"/>
    </source>
</evidence>
<protein>
    <submittedName>
        <fullName evidence="1">Uncharacterized protein</fullName>
    </submittedName>
</protein>
<name>A0A9K3JBN9_HELAN</name>
<sequence>MILNSHQKFPICSLMNQQQTMVSGKPLVSLQIHPYLFVDRHSILKKCEQIKS</sequence>
<dbReference type="Proteomes" id="UP000215914">
    <property type="component" value="Unassembled WGS sequence"/>
</dbReference>
<comment type="caution">
    <text evidence="1">The sequence shown here is derived from an EMBL/GenBank/DDBJ whole genome shotgun (WGS) entry which is preliminary data.</text>
</comment>
<reference evidence="1" key="2">
    <citation type="submission" date="2020-06" db="EMBL/GenBank/DDBJ databases">
        <title>Helianthus annuus Genome sequencing and assembly Release 2.</title>
        <authorList>
            <person name="Gouzy J."/>
            <person name="Langlade N."/>
            <person name="Munos S."/>
        </authorList>
    </citation>
    <scope>NUCLEOTIDE SEQUENCE</scope>
    <source>
        <tissue evidence="1">Leaves</tissue>
    </source>
</reference>